<dbReference type="Proteomes" id="UP000199706">
    <property type="component" value="Unassembled WGS sequence"/>
</dbReference>
<evidence type="ECO:0000256" key="3">
    <source>
        <dbReference type="ARBA" id="ARBA00022448"/>
    </source>
</evidence>
<dbReference type="NCBIfam" id="NF008588">
    <property type="entry name" value="PRK11553.1"/>
    <property type="match status" value="1"/>
</dbReference>
<dbReference type="OrthoDB" id="286202at2"/>
<name>A0A1G8G5H3_9BURK</name>
<feature type="chain" id="PRO_5011438165" description="Putative aliphatic sulfonates-binding protein" evidence="7">
    <location>
        <begin position="51"/>
        <end position="353"/>
    </location>
</feature>
<evidence type="ECO:0000313" key="9">
    <source>
        <dbReference type="EMBL" id="SDH89566.1"/>
    </source>
</evidence>
<evidence type="ECO:0000256" key="4">
    <source>
        <dbReference type="ARBA" id="ARBA00022729"/>
    </source>
</evidence>
<dbReference type="PANTHER" id="PTHR30024:SF42">
    <property type="entry name" value="ALIPHATIC SULFONATES-BINDING PROTEIN-RELATED"/>
    <property type="match status" value="1"/>
</dbReference>
<evidence type="ECO:0000256" key="6">
    <source>
        <dbReference type="ARBA" id="ARBA00070228"/>
    </source>
</evidence>
<dbReference type="CDD" id="cd13557">
    <property type="entry name" value="PBP2_SsuA"/>
    <property type="match status" value="1"/>
</dbReference>
<evidence type="ECO:0000256" key="2">
    <source>
        <dbReference type="ARBA" id="ARBA00010742"/>
    </source>
</evidence>
<feature type="signal peptide" evidence="7">
    <location>
        <begin position="1"/>
        <end position="50"/>
    </location>
</feature>
<keyword evidence="4 7" id="KW-0732">Signal</keyword>
<dbReference type="GO" id="GO:0042597">
    <property type="term" value="C:periplasmic space"/>
    <property type="evidence" value="ECO:0007669"/>
    <property type="project" value="UniProtKB-SubCell"/>
</dbReference>
<evidence type="ECO:0000256" key="7">
    <source>
        <dbReference type="SAM" id="SignalP"/>
    </source>
</evidence>
<dbReference type="InterPro" id="IPR001638">
    <property type="entry name" value="Solute-binding_3/MltF_N"/>
</dbReference>
<keyword evidence="3" id="KW-0813">Transport</keyword>
<dbReference type="InterPro" id="IPR010067">
    <property type="entry name" value="ABC_SsuA_sub-bd"/>
</dbReference>
<dbReference type="NCBIfam" id="TIGR01728">
    <property type="entry name" value="SsuA_fam"/>
    <property type="match status" value="1"/>
</dbReference>
<dbReference type="EMBL" id="FNCJ01000014">
    <property type="protein sequence ID" value="SDH89566.1"/>
    <property type="molecule type" value="Genomic_DNA"/>
</dbReference>
<dbReference type="SUPFAM" id="SSF53850">
    <property type="entry name" value="Periplasmic binding protein-like II"/>
    <property type="match status" value="1"/>
</dbReference>
<evidence type="ECO:0000256" key="5">
    <source>
        <dbReference type="ARBA" id="ARBA00055538"/>
    </source>
</evidence>
<dbReference type="PANTHER" id="PTHR30024">
    <property type="entry name" value="ALIPHATIC SULFONATES-BINDING PROTEIN-RELATED"/>
    <property type="match status" value="1"/>
</dbReference>
<evidence type="ECO:0000313" key="10">
    <source>
        <dbReference type="Proteomes" id="UP000199706"/>
    </source>
</evidence>
<comment type="subcellular location">
    <subcellularLocation>
        <location evidence="1">Periplasm</location>
    </subcellularLocation>
</comment>
<dbReference type="FunFam" id="3.40.190.10:FF:000050">
    <property type="entry name" value="Sulfonate ABC transporter substrate-binding protein"/>
    <property type="match status" value="1"/>
</dbReference>
<dbReference type="Pfam" id="PF09084">
    <property type="entry name" value="NMT1"/>
    <property type="match status" value="1"/>
</dbReference>
<dbReference type="GO" id="GO:0016020">
    <property type="term" value="C:membrane"/>
    <property type="evidence" value="ECO:0007669"/>
    <property type="project" value="InterPro"/>
</dbReference>
<comment type="function">
    <text evidence="5">Part of a binding-protein-dependent transport system for aliphatic sulfonates. Putative binding protein.</text>
</comment>
<dbReference type="SMART" id="SM00062">
    <property type="entry name" value="PBPb"/>
    <property type="match status" value="1"/>
</dbReference>
<dbReference type="GO" id="GO:0042626">
    <property type="term" value="F:ATPase-coupled transmembrane transporter activity"/>
    <property type="evidence" value="ECO:0007669"/>
    <property type="project" value="InterPro"/>
</dbReference>
<dbReference type="InterPro" id="IPR015168">
    <property type="entry name" value="SsuA/THI5"/>
</dbReference>
<feature type="domain" description="Solute-binding protein family 3/N-terminal" evidence="8">
    <location>
        <begin position="60"/>
        <end position="276"/>
    </location>
</feature>
<gene>
    <name evidence="9" type="ORF">SAMN05216466_114138</name>
</gene>
<dbReference type="AlphaFoldDB" id="A0A1G8G5H3"/>
<evidence type="ECO:0000259" key="8">
    <source>
        <dbReference type="SMART" id="SM00062"/>
    </source>
</evidence>
<organism evidence="9 10">
    <name type="scientific">Paraburkholderia phenazinium</name>
    <dbReference type="NCBI Taxonomy" id="60549"/>
    <lineage>
        <taxon>Bacteria</taxon>
        <taxon>Pseudomonadati</taxon>
        <taxon>Pseudomonadota</taxon>
        <taxon>Betaproteobacteria</taxon>
        <taxon>Burkholderiales</taxon>
        <taxon>Burkholderiaceae</taxon>
        <taxon>Paraburkholderia</taxon>
    </lineage>
</organism>
<accession>A0A1G8G5H3</accession>
<sequence>MASQPNRRARRPASPPAAFKRRMILDALTVCTAFAALSAATLLAPANAFAQDIANASDKVLRIGYQKAGLLAVLKAQGSLEQKLKPLGYSVKWFEFPAGPQLLEALNANSIDFGYTGAPPPVFAQASGVGFVYVGAEPQGRHTEAVIVRPDSPLHTITDLKGKRVALQKGSSSNFLLLEVLQKAGLRYEDIRPVYLPPADARAAFENGDVDAWVIWDPYYAAAQETLKARTLADYSNVNTAYSFYEATRGFAQQHPDVIGAVLGQLRTTGQWVNQHPDETAALIAPKVGLDVKLVETWVRRYPYGTSVVTDEIVRSQQSVADAFYGAHLIPQKITVRDNVWQNHDVAASLAAK</sequence>
<evidence type="ECO:0000256" key="1">
    <source>
        <dbReference type="ARBA" id="ARBA00004418"/>
    </source>
</evidence>
<proteinExistence type="inferred from homology"/>
<comment type="similarity">
    <text evidence="2">Belongs to the bacterial solute-binding protein SsuA/TauA family.</text>
</comment>
<dbReference type="PROSITE" id="PS51318">
    <property type="entry name" value="TAT"/>
    <property type="match status" value="1"/>
</dbReference>
<dbReference type="Gene3D" id="3.40.190.10">
    <property type="entry name" value="Periplasmic binding protein-like II"/>
    <property type="match status" value="2"/>
</dbReference>
<reference evidence="9 10" key="1">
    <citation type="submission" date="2016-10" db="EMBL/GenBank/DDBJ databases">
        <authorList>
            <person name="de Groot N.N."/>
        </authorList>
    </citation>
    <scope>NUCLEOTIDE SEQUENCE [LARGE SCALE GENOMIC DNA]</scope>
    <source>
        <strain evidence="9 10">LMG 2247</strain>
    </source>
</reference>
<dbReference type="InterPro" id="IPR006311">
    <property type="entry name" value="TAT_signal"/>
</dbReference>
<protein>
    <recommendedName>
        <fullName evidence="6">Putative aliphatic sulfonates-binding protein</fullName>
    </recommendedName>
</protein>